<dbReference type="InterPro" id="IPR036397">
    <property type="entry name" value="RNaseH_sf"/>
</dbReference>
<dbReference type="GO" id="GO:0003676">
    <property type="term" value="F:nucleic acid binding"/>
    <property type="evidence" value="ECO:0007669"/>
    <property type="project" value="InterPro"/>
</dbReference>
<dbReference type="GO" id="GO:0015074">
    <property type="term" value="P:DNA integration"/>
    <property type="evidence" value="ECO:0007669"/>
    <property type="project" value="InterPro"/>
</dbReference>
<gene>
    <name evidence="2" type="ORF">S03H2_03480</name>
</gene>
<dbReference type="Gene3D" id="3.30.420.10">
    <property type="entry name" value="Ribonuclease H-like superfamily/Ribonuclease H"/>
    <property type="match status" value="1"/>
</dbReference>
<accession>X1EDE6</accession>
<protein>
    <recommendedName>
        <fullName evidence="1">Integrase catalytic domain-containing protein</fullName>
    </recommendedName>
</protein>
<reference evidence="2" key="1">
    <citation type="journal article" date="2014" name="Front. Microbiol.">
        <title>High frequency of phylogenetically diverse reductive dehalogenase-homologous genes in deep subseafloor sedimentary metagenomes.</title>
        <authorList>
            <person name="Kawai M."/>
            <person name="Futagami T."/>
            <person name="Toyoda A."/>
            <person name="Takaki Y."/>
            <person name="Nishi S."/>
            <person name="Hori S."/>
            <person name="Arai W."/>
            <person name="Tsubouchi T."/>
            <person name="Morono Y."/>
            <person name="Uchiyama I."/>
            <person name="Ito T."/>
            <person name="Fujiyama A."/>
            <person name="Inagaki F."/>
            <person name="Takami H."/>
        </authorList>
    </citation>
    <scope>NUCLEOTIDE SEQUENCE</scope>
    <source>
        <strain evidence="2">Expedition CK06-06</strain>
    </source>
</reference>
<comment type="caution">
    <text evidence="2">The sequence shown here is derived from an EMBL/GenBank/DDBJ whole genome shotgun (WGS) entry which is preliminary data.</text>
</comment>
<dbReference type="PROSITE" id="PS50994">
    <property type="entry name" value="INTEGRASE"/>
    <property type="match status" value="1"/>
</dbReference>
<evidence type="ECO:0000259" key="1">
    <source>
        <dbReference type="PROSITE" id="PS50994"/>
    </source>
</evidence>
<dbReference type="PANTHER" id="PTHR35004:SF7">
    <property type="entry name" value="INTEGRASE PROTEIN"/>
    <property type="match status" value="1"/>
</dbReference>
<evidence type="ECO:0000313" key="2">
    <source>
        <dbReference type="EMBL" id="GAH30622.1"/>
    </source>
</evidence>
<feature type="domain" description="Integrase catalytic" evidence="1">
    <location>
        <begin position="35"/>
        <end position="207"/>
    </location>
</feature>
<name>X1EDE6_9ZZZZ</name>
<dbReference type="InterPro" id="IPR012337">
    <property type="entry name" value="RNaseH-like_sf"/>
</dbReference>
<feature type="non-terminal residue" evidence="2">
    <location>
        <position position="1"/>
    </location>
</feature>
<dbReference type="AlphaFoldDB" id="X1EDE6"/>
<dbReference type="InterPro" id="IPR001584">
    <property type="entry name" value="Integrase_cat-core"/>
</dbReference>
<dbReference type="EMBL" id="BARU01001287">
    <property type="protein sequence ID" value="GAH30622.1"/>
    <property type="molecule type" value="Genomic_DNA"/>
</dbReference>
<organism evidence="2">
    <name type="scientific">marine sediment metagenome</name>
    <dbReference type="NCBI Taxonomy" id="412755"/>
    <lineage>
        <taxon>unclassified sequences</taxon>
        <taxon>metagenomes</taxon>
        <taxon>ecological metagenomes</taxon>
    </lineage>
</organism>
<dbReference type="PANTHER" id="PTHR35004">
    <property type="entry name" value="TRANSPOSASE RV3428C-RELATED"/>
    <property type="match status" value="1"/>
</dbReference>
<sequence length="238" mass="28083">GTLPGNEQTLRNYISYLIQADKMRLDEKIRTYTKVPELPYGRQMQFDFGQYRLRSGLKLFMCVAVLSASRYKYVIFQDHPFKTREVIHHLLNCFDYFGGVPEEMVIDQDNLMVVSENAGDIIYTDDFKYFIEEQEIRMYVCRVADPETKGKIENLIKYVKNNFFSIRDFTALDEANESVVTWLKRRANGKISQATKQIPDLLIEHEREHLRPVRNSIFRKTLLSAERKGMSTRKPVYR</sequence>
<proteinExistence type="predicted"/>
<dbReference type="SUPFAM" id="SSF53098">
    <property type="entry name" value="Ribonuclease H-like"/>
    <property type="match status" value="1"/>
</dbReference>